<dbReference type="SUPFAM" id="SSF56672">
    <property type="entry name" value="DNA/RNA polymerases"/>
    <property type="match status" value="1"/>
</dbReference>
<keyword evidence="8" id="KW-1185">Reference proteome</keyword>
<evidence type="ECO:0000313" key="7">
    <source>
        <dbReference type="EMBL" id="GJT71906.1"/>
    </source>
</evidence>
<dbReference type="InterPro" id="IPR001878">
    <property type="entry name" value="Znf_CCHC"/>
</dbReference>
<comment type="caution">
    <text evidence="7">The sequence shown here is derived from an EMBL/GenBank/DDBJ whole genome shotgun (WGS) entry which is preliminary data.</text>
</comment>
<dbReference type="InterPro" id="IPR036397">
    <property type="entry name" value="RNaseH_sf"/>
</dbReference>
<keyword evidence="3" id="KW-0862">Zinc</keyword>
<dbReference type="InterPro" id="IPR057670">
    <property type="entry name" value="SH3_retrovirus"/>
</dbReference>
<dbReference type="EMBL" id="BQNB010018207">
    <property type="protein sequence ID" value="GJT71906.1"/>
    <property type="molecule type" value="Genomic_DNA"/>
</dbReference>
<dbReference type="InterPro" id="IPR036875">
    <property type="entry name" value="Znf_CCHC_sf"/>
</dbReference>
<evidence type="ECO:0000256" key="1">
    <source>
        <dbReference type="ARBA" id="ARBA00022723"/>
    </source>
</evidence>
<name>A0ABQ5G9P4_9ASTR</name>
<dbReference type="SMART" id="SM00343">
    <property type="entry name" value="ZnF_C2HC"/>
    <property type="match status" value="1"/>
</dbReference>
<reference evidence="7" key="2">
    <citation type="submission" date="2022-01" db="EMBL/GenBank/DDBJ databases">
        <authorList>
            <person name="Yamashiro T."/>
            <person name="Shiraishi A."/>
            <person name="Satake H."/>
            <person name="Nakayama K."/>
        </authorList>
    </citation>
    <scope>NUCLEOTIDE SEQUENCE</scope>
</reference>
<dbReference type="PANTHER" id="PTHR42648">
    <property type="entry name" value="TRANSPOSASE, PUTATIVE-RELATED"/>
    <property type="match status" value="1"/>
</dbReference>
<keyword evidence="2" id="KW-0378">Hydrolase</keyword>
<keyword evidence="3" id="KW-0863">Zinc-finger</keyword>
<keyword evidence="1" id="KW-0479">Metal-binding</keyword>
<dbReference type="InterPro" id="IPR039537">
    <property type="entry name" value="Retrotran_Ty1/copia-like"/>
</dbReference>
<evidence type="ECO:0000259" key="5">
    <source>
        <dbReference type="PROSITE" id="PS50158"/>
    </source>
</evidence>
<dbReference type="Pfam" id="PF00665">
    <property type="entry name" value="rve"/>
    <property type="match status" value="1"/>
</dbReference>
<evidence type="ECO:0000313" key="8">
    <source>
        <dbReference type="Proteomes" id="UP001151760"/>
    </source>
</evidence>
<dbReference type="Pfam" id="PF07727">
    <property type="entry name" value="RVT_2"/>
    <property type="match status" value="1"/>
</dbReference>
<protein>
    <submittedName>
        <fullName evidence="7">Retrotransposon protein, putative, ty1-copia subclass</fullName>
    </submittedName>
</protein>
<evidence type="ECO:0000256" key="2">
    <source>
        <dbReference type="ARBA" id="ARBA00022801"/>
    </source>
</evidence>
<dbReference type="Gene3D" id="3.30.420.10">
    <property type="entry name" value="Ribonuclease H-like superfamily/Ribonuclease H"/>
    <property type="match status" value="1"/>
</dbReference>
<dbReference type="Pfam" id="PF14223">
    <property type="entry name" value="Retrotran_gag_2"/>
    <property type="match status" value="1"/>
</dbReference>
<reference evidence="7" key="1">
    <citation type="journal article" date="2022" name="Int. J. Mol. Sci.">
        <title>Draft Genome of Tanacetum Coccineum: Genomic Comparison of Closely Related Tanacetum-Family Plants.</title>
        <authorList>
            <person name="Yamashiro T."/>
            <person name="Shiraishi A."/>
            <person name="Nakayama K."/>
            <person name="Satake H."/>
        </authorList>
    </citation>
    <scope>NUCLEOTIDE SEQUENCE</scope>
</reference>
<evidence type="ECO:0000256" key="4">
    <source>
        <dbReference type="SAM" id="MobiDB-lite"/>
    </source>
</evidence>
<evidence type="ECO:0000256" key="3">
    <source>
        <dbReference type="PROSITE-ProRule" id="PRU00047"/>
    </source>
</evidence>
<dbReference type="CDD" id="cd09272">
    <property type="entry name" value="RNase_HI_RT_Ty1"/>
    <property type="match status" value="1"/>
</dbReference>
<feature type="region of interest" description="Disordered" evidence="4">
    <location>
        <begin position="1176"/>
        <end position="1232"/>
    </location>
</feature>
<evidence type="ECO:0000259" key="6">
    <source>
        <dbReference type="PROSITE" id="PS50994"/>
    </source>
</evidence>
<dbReference type="PROSITE" id="PS50994">
    <property type="entry name" value="INTEGRASE"/>
    <property type="match status" value="1"/>
</dbReference>
<feature type="compositionally biased region" description="Pro residues" evidence="4">
    <location>
        <begin position="1206"/>
        <end position="1220"/>
    </location>
</feature>
<sequence>MTTTVVNNSLFRSLFEKQKLTGNNFMEWYRNLRIVLSTEDKLPFLEQPIPTLPVPPEGQANPPDVVTTHQAWVKAQKEIVGLMLMTMDPDIQKNLEHLGAFDMLKELKTLYVQQADQELLQTVREFHTYKQEEGQSVSSYVLKMKSYIDNLERLGHAMTQNLSVSLILVSLRKEYDGFVQNYNMHSMGKIVIELHAMLKQHEQTLPLKEVAPALHAIRAGRIQKNQKKKSHKAAKGNQGKGKAKMGYALVQVPPFAPKPKNPPTPKKDNLEKDVICHQCGEVGHWRRNCPIYLAELMKKKKLSQGASTSGKYETEARSYKLCTWAKDIMHIVRGGCMSGKMARKPYSHQVERAKDLLGLIHTDVCGPFKIMSRQRASYFITLSDDFSRYGYVYLLKHKHEVFETFNVFQKELEYQLGKTIKLLCSDRGCEYISQEFLDHLRDHGIIANRTPPYMPQHNGVDYALESAACILNMVSTKKVDKTPYKVWHEQALKLSYLKVWGYEALVKRDTLTKPDKLKPISIKCIFVGYPKETMGYSFYYPPENKVFVAWNAEFLEHSLINQEANGDQEIDEPQSDINTICRSTRTRRPTDRLFLYVDAEKHELGDLGEPANYKAALLDPESNKWINAKNVEMQSHIRKRKSGIVFYDYEIWQMDVKTAFLNGYLNEEVHIEQPEGFVNQKLPNRECKLKRSIYGLNQASRQWNKRFDDEIKKFRFGQNRDEPCVYVKASGSYVTFLILYVDDILIMGNNIPMLQDVKSYLGRCFAMKNLGEAAYILGIKIYRDRSKRLIGLCQSAYIEKILKRFYMENSKRGTILMQEKLKLSKSQGASTPAEIQRMQNIPYASAIGSIMYAVRCTRPDVAFAQNITSRFQQNPGELHWTTVKNILKHLRNTKDMFLTGYVFIVNGGVVDWKSTKQSIFATSSTDVEYIAAFDASKEAIWIRKFIFGLGVVPTTEEPISMYCDNIRAIAIAKDHRVTKDVANYQYICKPATLPPKWELLEFMTTTVVNNSLFRSLFEKQKLTGNNFIEWYRNLRIVLSTEDKLPFLEQSIPTLPVPPQGKANPPDVITTHQEDQELLQTAREFHACKQEEWQLIVPDSHQLYRQLGASWPCYTQNLSVSLILVSLRKEYDGFVQNYNMHSTGKTINELHAMLKLHEQTLPPKEVGPALHAIRAGRIQKNQKKKSHKAAKGNQGKGKAKMGYAPVHAPPFAPKPKNPPTPNKDNPAKDAICH</sequence>
<dbReference type="InterPro" id="IPR043502">
    <property type="entry name" value="DNA/RNA_pol_sf"/>
</dbReference>
<feature type="domain" description="CCHC-type" evidence="5">
    <location>
        <begin position="276"/>
        <end position="290"/>
    </location>
</feature>
<organism evidence="7 8">
    <name type="scientific">Tanacetum coccineum</name>
    <dbReference type="NCBI Taxonomy" id="301880"/>
    <lineage>
        <taxon>Eukaryota</taxon>
        <taxon>Viridiplantae</taxon>
        <taxon>Streptophyta</taxon>
        <taxon>Embryophyta</taxon>
        <taxon>Tracheophyta</taxon>
        <taxon>Spermatophyta</taxon>
        <taxon>Magnoliopsida</taxon>
        <taxon>eudicotyledons</taxon>
        <taxon>Gunneridae</taxon>
        <taxon>Pentapetalae</taxon>
        <taxon>asterids</taxon>
        <taxon>campanulids</taxon>
        <taxon>Asterales</taxon>
        <taxon>Asteraceae</taxon>
        <taxon>Asteroideae</taxon>
        <taxon>Anthemideae</taxon>
        <taxon>Anthemidinae</taxon>
        <taxon>Tanacetum</taxon>
    </lineage>
</organism>
<dbReference type="Proteomes" id="UP001151760">
    <property type="component" value="Unassembled WGS sequence"/>
</dbReference>
<dbReference type="SUPFAM" id="SSF57756">
    <property type="entry name" value="Retrovirus zinc finger-like domains"/>
    <property type="match status" value="1"/>
</dbReference>
<dbReference type="InterPro" id="IPR001584">
    <property type="entry name" value="Integrase_cat-core"/>
</dbReference>
<feature type="compositionally biased region" description="Basic residues" evidence="4">
    <location>
        <begin position="1179"/>
        <end position="1189"/>
    </location>
</feature>
<dbReference type="PROSITE" id="PS50158">
    <property type="entry name" value="ZF_CCHC"/>
    <property type="match status" value="1"/>
</dbReference>
<dbReference type="Pfam" id="PF00098">
    <property type="entry name" value="zf-CCHC"/>
    <property type="match status" value="1"/>
</dbReference>
<feature type="domain" description="Integrase catalytic" evidence="6">
    <location>
        <begin position="341"/>
        <end position="460"/>
    </location>
</feature>
<dbReference type="InterPro" id="IPR013103">
    <property type="entry name" value="RVT_2"/>
</dbReference>
<dbReference type="InterPro" id="IPR012337">
    <property type="entry name" value="RNaseH-like_sf"/>
</dbReference>
<dbReference type="Pfam" id="PF25597">
    <property type="entry name" value="SH3_retrovirus"/>
    <property type="match status" value="1"/>
</dbReference>
<proteinExistence type="predicted"/>
<dbReference type="SUPFAM" id="SSF53098">
    <property type="entry name" value="Ribonuclease H-like"/>
    <property type="match status" value="1"/>
</dbReference>
<dbReference type="Gene3D" id="4.10.60.10">
    <property type="entry name" value="Zinc finger, CCHC-type"/>
    <property type="match status" value="1"/>
</dbReference>
<feature type="region of interest" description="Disordered" evidence="4">
    <location>
        <begin position="221"/>
        <end position="243"/>
    </location>
</feature>
<accession>A0ABQ5G9P4</accession>
<dbReference type="PANTHER" id="PTHR42648:SF27">
    <property type="entry name" value="RNA-DIRECTED DNA POLYMERASE"/>
    <property type="match status" value="1"/>
</dbReference>
<feature type="compositionally biased region" description="Basic residues" evidence="4">
    <location>
        <begin position="224"/>
        <end position="234"/>
    </location>
</feature>
<gene>
    <name evidence="7" type="ORF">Tco_1031192</name>
</gene>